<gene>
    <name evidence="6" type="ORF">EKG36_01335</name>
</gene>
<dbReference type="AlphaFoldDB" id="A0A431V8W8"/>
<evidence type="ECO:0000256" key="4">
    <source>
        <dbReference type="ARBA" id="ARBA00022927"/>
    </source>
</evidence>
<protein>
    <submittedName>
        <fullName evidence="6">Outer membrane lipoprotein carrier protein LolA</fullName>
    </submittedName>
</protein>
<proteinExistence type="predicted"/>
<keyword evidence="2" id="KW-0813">Transport</keyword>
<dbReference type="SUPFAM" id="SSF89392">
    <property type="entry name" value="Prokaryotic lipoproteins and lipoprotein localization factors"/>
    <property type="match status" value="1"/>
</dbReference>
<accession>A0A431V8W8</accession>
<evidence type="ECO:0000256" key="3">
    <source>
        <dbReference type="ARBA" id="ARBA00022729"/>
    </source>
</evidence>
<dbReference type="InterPro" id="IPR004564">
    <property type="entry name" value="OM_lipoprot_carrier_LolA-like"/>
</dbReference>
<sequence length="183" mass="20656">MTRLLALLLCLLPATALAFGLEDLQRQLEATPSLEGRFVQTRHLADLDSQLESTGHFRYERDVRVVWTLETPVEERLEFSADSPPEVAAGDRRQAEAAALFLDLLQGHWQALEERFTLTLSGDASAWRVTLRPRQAALRQRIEEIRLRGGRYLERLALDAANGDRLRVRLSDQRAVEAGDATP</sequence>
<keyword evidence="7" id="KW-1185">Reference proteome</keyword>
<evidence type="ECO:0000256" key="5">
    <source>
        <dbReference type="SAM" id="SignalP"/>
    </source>
</evidence>
<reference evidence="6 7" key="1">
    <citation type="submission" date="2018-12" db="EMBL/GenBank/DDBJ databases">
        <authorList>
            <person name="Yu L."/>
        </authorList>
    </citation>
    <scope>NUCLEOTIDE SEQUENCE [LARGE SCALE GENOMIC DNA]</scope>
    <source>
        <strain evidence="6 7">11S</strain>
    </source>
</reference>
<comment type="caution">
    <text evidence="6">The sequence shown here is derived from an EMBL/GenBank/DDBJ whole genome shotgun (WGS) entry which is preliminary data.</text>
</comment>
<feature type="chain" id="PRO_5019466162" evidence="5">
    <location>
        <begin position="19"/>
        <end position="183"/>
    </location>
</feature>
<dbReference type="Pfam" id="PF19574">
    <property type="entry name" value="LolA_3"/>
    <property type="match status" value="1"/>
</dbReference>
<dbReference type="RefSeq" id="WP_126480212.1">
    <property type="nucleotide sequence ID" value="NZ_RXNS01000001.1"/>
</dbReference>
<evidence type="ECO:0000256" key="1">
    <source>
        <dbReference type="ARBA" id="ARBA00011245"/>
    </source>
</evidence>
<dbReference type="Gene3D" id="2.50.20.10">
    <property type="entry name" value="Lipoprotein localisation LolA/LolB/LppX"/>
    <property type="match status" value="1"/>
</dbReference>
<comment type="subunit">
    <text evidence="1">Monomer.</text>
</comment>
<dbReference type="OrthoDB" id="6372173at2"/>
<dbReference type="GO" id="GO:0015031">
    <property type="term" value="P:protein transport"/>
    <property type="evidence" value="ECO:0007669"/>
    <property type="project" value="UniProtKB-KW"/>
</dbReference>
<name>A0A431V8W8_9GAMM</name>
<dbReference type="Proteomes" id="UP000267400">
    <property type="component" value="Unassembled WGS sequence"/>
</dbReference>
<dbReference type="EMBL" id="RXNS01000001">
    <property type="protein sequence ID" value="RTR07122.1"/>
    <property type="molecule type" value="Genomic_DNA"/>
</dbReference>
<dbReference type="CDD" id="cd16325">
    <property type="entry name" value="LolA"/>
    <property type="match status" value="1"/>
</dbReference>
<evidence type="ECO:0000256" key="2">
    <source>
        <dbReference type="ARBA" id="ARBA00022448"/>
    </source>
</evidence>
<dbReference type="InterPro" id="IPR029046">
    <property type="entry name" value="LolA/LolB/LppX"/>
</dbReference>
<organism evidence="6 7">
    <name type="scientific">Halomonas nitroreducens</name>
    <dbReference type="NCBI Taxonomy" id="447425"/>
    <lineage>
        <taxon>Bacteria</taxon>
        <taxon>Pseudomonadati</taxon>
        <taxon>Pseudomonadota</taxon>
        <taxon>Gammaproteobacteria</taxon>
        <taxon>Oceanospirillales</taxon>
        <taxon>Halomonadaceae</taxon>
        <taxon>Halomonas</taxon>
    </lineage>
</organism>
<evidence type="ECO:0000313" key="7">
    <source>
        <dbReference type="Proteomes" id="UP000267400"/>
    </source>
</evidence>
<keyword evidence="4" id="KW-0653">Protein transport</keyword>
<feature type="signal peptide" evidence="5">
    <location>
        <begin position="1"/>
        <end position="18"/>
    </location>
</feature>
<keyword evidence="6" id="KW-0449">Lipoprotein</keyword>
<evidence type="ECO:0000313" key="6">
    <source>
        <dbReference type="EMBL" id="RTR07122.1"/>
    </source>
</evidence>
<keyword evidence="3 5" id="KW-0732">Signal</keyword>